<feature type="region of interest" description="Disordered" evidence="1">
    <location>
        <begin position="1"/>
        <end position="25"/>
    </location>
</feature>
<reference evidence="2" key="2">
    <citation type="journal article" date="2015" name="Data Brief">
        <title>Shoot transcriptome of the giant reed, Arundo donax.</title>
        <authorList>
            <person name="Barrero R.A."/>
            <person name="Guerrero F.D."/>
            <person name="Moolhuijzen P."/>
            <person name="Goolsby J.A."/>
            <person name="Tidwell J."/>
            <person name="Bellgard S.E."/>
            <person name="Bellgard M.I."/>
        </authorList>
    </citation>
    <scope>NUCLEOTIDE SEQUENCE</scope>
    <source>
        <tissue evidence="2">Shoot tissue taken approximately 20 cm above the soil surface</tissue>
    </source>
</reference>
<evidence type="ECO:0000313" key="2">
    <source>
        <dbReference type="EMBL" id="JAD82209.1"/>
    </source>
</evidence>
<proteinExistence type="predicted"/>
<accession>A0A0A9D0V8</accession>
<name>A0A0A9D0V8_ARUDO</name>
<dbReference type="EMBL" id="GBRH01215686">
    <property type="protein sequence ID" value="JAD82209.1"/>
    <property type="molecule type" value="Transcribed_RNA"/>
</dbReference>
<sequence>MAPRQAPAVVQARGRGAVQGHHRGLRGERGDVFAEACARCCELRNAMC</sequence>
<organism evidence="2">
    <name type="scientific">Arundo donax</name>
    <name type="common">Giant reed</name>
    <name type="synonym">Donax arundinaceus</name>
    <dbReference type="NCBI Taxonomy" id="35708"/>
    <lineage>
        <taxon>Eukaryota</taxon>
        <taxon>Viridiplantae</taxon>
        <taxon>Streptophyta</taxon>
        <taxon>Embryophyta</taxon>
        <taxon>Tracheophyta</taxon>
        <taxon>Spermatophyta</taxon>
        <taxon>Magnoliopsida</taxon>
        <taxon>Liliopsida</taxon>
        <taxon>Poales</taxon>
        <taxon>Poaceae</taxon>
        <taxon>PACMAD clade</taxon>
        <taxon>Arundinoideae</taxon>
        <taxon>Arundineae</taxon>
        <taxon>Arundo</taxon>
    </lineage>
</organism>
<dbReference type="AlphaFoldDB" id="A0A0A9D0V8"/>
<evidence type="ECO:0000256" key="1">
    <source>
        <dbReference type="SAM" id="MobiDB-lite"/>
    </source>
</evidence>
<reference evidence="2" key="1">
    <citation type="submission" date="2014-09" db="EMBL/GenBank/DDBJ databases">
        <authorList>
            <person name="Magalhaes I.L.F."/>
            <person name="Oliveira U."/>
            <person name="Santos F.R."/>
            <person name="Vidigal T.H.D.A."/>
            <person name="Brescovit A.D."/>
            <person name="Santos A.J."/>
        </authorList>
    </citation>
    <scope>NUCLEOTIDE SEQUENCE</scope>
    <source>
        <tissue evidence="2">Shoot tissue taken approximately 20 cm above the soil surface</tissue>
    </source>
</reference>
<protein>
    <submittedName>
        <fullName evidence="2">Uncharacterized protein</fullName>
    </submittedName>
</protein>